<protein>
    <submittedName>
        <fullName evidence="1">DUF2284 domain-containing protein</fullName>
    </submittedName>
</protein>
<accession>A0A6A7KAU5</accession>
<dbReference type="InterPro" id="IPR019271">
    <property type="entry name" value="DUF2284_metal-binding"/>
</dbReference>
<reference evidence="1 2" key="1">
    <citation type="submission" date="2019-10" db="EMBL/GenBank/DDBJ databases">
        <title>Alkalibaculum tamaniensis sp.nov., a new alkaliphilic acetogen, isolated on methoxylated aromatics from a mud volcano.</title>
        <authorList>
            <person name="Khomyakova M.A."/>
            <person name="Merkel A.Y."/>
            <person name="Bonch-Osmolovskaya E.A."/>
            <person name="Slobodkin A.I."/>
        </authorList>
    </citation>
    <scope>NUCLEOTIDE SEQUENCE [LARGE SCALE GENOMIC DNA]</scope>
    <source>
        <strain evidence="1 2">M08DMB</strain>
    </source>
</reference>
<dbReference type="EMBL" id="WHNX01000022">
    <property type="protein sequence ID" value="MPW26640.1"/>
    <property type="molecule type" value="Genomic_DNA"/>
</dbReference>
<evidence type="ECO:0000313" key="2">
    <source>
        <dbReference type="Proteomes" id="UP000440004"/>
    </source>
</evidence>
<organism evidence="1 2">
    <name type="scientific">Alkalibaculum sporogenes</name>
    <dbReference type="NCBI Taxonomy" id="2655001"/>
    <lineage>
        <taxon>Bacteria</taxon>
        <taxon>Bacillati</taxon>
        <taxon>Bacillota</taxon>
        <taxon>Clostridia</taxon>
        <taxon>Eubacteriales</taxon>
        <taxon>Eubacteriaceae</taxon>
        <taxon>Alkalibaculum</taxon>
    </lineage>
</organism>
<sequence>MEAIVDVVQGKISNYNQIDKDSIILSDEVRNLCEKNYCGSYGKNWVCPPAIENLDSIRDTFENYNNFMVLHEVYELNDSYDWEGMVNSAKDFQEKLLSVKKGFGKDFDFKIFGVGACSLCKTCTYPEDKPCRRPEDKIISLEASGIDVMSLMKDNNLQYNNGPNTVTYIGGILY</sequence>
<dbReference type="Proteomes" id="UP000440004">
    <property type="component" value="Unassembled WGS sequence"/>
</dbReference>
<gene>
    <name evidence="1" type="ORF">GC105_12660</name>
</gene>
<dbReference type="Pfam" id="PF10050">
    <property type="entry name" value="DUF2284"/>
    <property type="match status" value="1"/>
</dbReference>
<dbReference type="AlphaFoldDB" id="A0A6A7KAU5"/>
<dbReference type="RefSeq" id="WP_152805339.1">
    <property type="nucleotide sequence ID" value="NZ_WHNX01000022.1"/>
</dbReference>
<name>A0A6A7KAU5_9FIRM</name>
<comment type="caution">
    <text evidence="1">The sequence shown here is derived from an EMBL/GenBank/DDBJ whole genome shotgun (WGS) entry which is preliminary data.</text>
</comment>
<evidence type="ECO:0000313" key="1">
    <source>
        <dbReference type="EMBL" id="MPW26640.1"/>
    </source>
</evidence>
<proteinExistence type="predicted"/>
<keyword evidence="2" id="KW-1185">Reference proteome</keyword>